<feature type="domain" description="YagK/YfjJ C-terminal" evidence="1">
    <location>
        <begin position="47"/>
        <end position="216"/>
    </location>
</feature>
<dbReference type="AlphaFoldDB" id="A0A6I2L7S7"/>
<dbReference type="Proteomes" id="UP000433309">
    <property type="component" value="Unassembled WGS sequence"/>
</dbReference>
<keyword evidence="3" id="KW-1185">Reference proteome</keyword>
<evidence type="ECO:0000313" key="2">
    <source>
        <dbReference type="EMBL" id="MRW94285.1"/>
    </source>
</evidence>
<dbReference type="InterPro" id="IPR057271">
    <property type="entry name" value="YagK_YfjJ_C"/>
</dbReference>
<dbReference type="EMBL" id="WKJK01000024">
    <property type="protein sequence ID" value="MRW94285.1"/>
    <property type="molecule type" value="Genomic_DNA"/>
</dbReference>
<protein>
    <submittedName>
        <fullName evidence="2">Inovirus Gp2 family protein</fullName>
    </submittedName>
</protein>
<proteinExistence type="predicted"/>
<gene>
    <name evidence="2" type="ORF">GJ699_30350</name>
</gene>
<organism evidence="2 3">
    <name type="scientific">Duganella guangzhouensis</name>
    <dbReference type="NCBI Taxonomy" id="2666084"/>
    <lineage>
        <taxon>Bacteria</taxon>
        <taxon>Pseudomonadati</taxon>
        <taxon>Pseudomonadota</taxon>
        <taxon>Betaproteobacteria</taxon>
        <taxon>Burkholderiales</taxon>
        <taxon>Oxalobacteraceae</taxon>
        <taxon>Telluria group</taxon>
        <taxon>Duganella</taxon>
    </lineage>
</organism>
<dbReference type="Pfam" id="PF11726">
    <property type="entry name" value="YagK_YfjJ_C"/>
    <property type="match status" value="1"/>
</dbReference>
<reference evidence="2 3" key="1">
    <citation type="submission" date="2019-11" db="EMBL/GenBank/DDBJ databases">
        <title>Novel species isolated from a subtropical stream in China.</title>
        <authorList>
            <person name="Lu H."/>
        </authorList>
    </citation>
    <scope>NUCLEOTIDE SEQUENCE [LARGE SCALE GENOMIC DNA]</scope>
    <source>
        <strain evidence="2 3">FT80W</strain>
    </source>
</reference>
<evidence type="ECO:0000313" key="3">
    <source>
        <dbReference type="Proteomes" id="UP000433309"/>
    </source>
</evidence>
<comment type="caution">
    <text evidence="2">The sequence shown here is derived from an EMBL/GenBank/DDBJ whole genome shotgun (WGS) entry which is preliminary data.</text>
</comment>
<sequence length="218" mass="25160">MPRHSSNRNLTMHYASTYKGSPIQDQKGPFIKEHLDTLHSTITHATSQYREVFAFRFDLRLPMRSKERLLSYQNELMGLFISSFKAKIKHNRRKALQENPKAHDSVVRFVWAREFGHRGRPHYHCAILLNKDAFCALGRYARGIDNMYNRLHSAWASALGLPPDDVMGLVHFPDNATYVIHRDDQDSFDEFFFRASYMCKSSTKVYGDGGHGFGASRS</sequence>
<name>A0A6I2L7S7_9BURK</name>
<evidence type="ECO:0000259" key="1">
    <source>
        <dbReference type="Pfam" id="PF11726"/>
    </source>
</evidence>
<accession>A0A6I2L7S7</accession>